<gene>
    <name evidence="1" type="ORF">CCHOA_11420</name>
</gene>
<dbReference type="EMBL" id="CP033896">
    <property type="protein sequence ID" value="AZA14655.1"/>
    <property type="molecule type" value="Genomic_DNA"/>
</dbReference>
<proteinExistence type="predicted"/>
<reference evidence="1 2" key="1">
    <citation type="submission" date="2018-11" db="EMBL/GenBank/DDBJ databases">
        <authorList>
            <person name="Kleinhagauer T."/>
            <person name="Glaeser S.P."/>
            <person name="Spergser J."/>
            <person name="Ruckert C."/>
            <person name="Kaempfer P."/>
            <person name="Busse H.-J."/>
        </authorList>
    </citation>
    <scope>NUCLEOTIDE SEQUENCE [LARGE SCALE GENOMIC DNA]</scope>
    <source>
        <strain evidence="1 2">200CH</strain>
    </source>
</reference>
<evidence type="ECO:0000313" key="2">
    <source>
        <dbReference type="Proteomes" id="UP000269019"/>
    </source>
</evidence>
<dbReference type="InterPro" id="IPR019057">
    <property type="entry name" value="Restrct_endonuc_II_Eco47II"/>
</dbReference>
<keyword evidence="1" id="KW-0540">Nuclease</keyword>
<dbReference type="AlphaFoldDB" id="A0A3G6J953"/>
<dbReference type="RefSeq" id="WP_123930289.1">
    <property type="nucleotide sequence ID" value="NZ_CP033896.1"/>
</dbReference>
<sequence length="198" mass="22482">MSYDYLDLPFFEPGFLQRQIDNLLNFNPGNKEIKDPFSALVEGYSSGDGYAGWLGKENQRAFNKTLTNRLGAFHQEIIGGLPGWESSGRNGEAFDVIHREPFGPRKRPVVGEVKAKYNTMNSSSAANLFQNFQALHKQSAYKGYDKYLIQIIQKRPYHGVWTPNKLGFGEVDSGHRRTGAICVEHRRTWSICRLHDGI</sequence>
<dbReference type="Pfam" id="PF09553">
    <property type="entry name" value="RE_Eco47II"/>
    <property type="match status" value="1"/>
</dbReference>
<dbReference type="KEGG" id="ccho:CCHOA_11420"/>
<dbReference type="GO" id="GO:0003677">
    <property type="term" value="F:DNA binding"/>
    <property type="evidence" value="ECO:0007669"/>
    <property type="project" value="InterPro"/>
</dbReference>
<dbReference type="GO" id="GO:0009036">
    <property type="term" value="F:type II site-specific deoxyribonuclease activity"/>
    <property type="evidence" value="ECO:0007669"/>
    <property type="project" value="InterPro"/>
</dbReference>
<organism evidence="1 2">
    <name type="scientific">Corynebacterium choanae</name>
    <dbReference type="NCBI Taxonomy" id="1862358"/>
    <lineage>
        <taxon>Bacteria</taxon>
        <taxon>Bacillati</taxon>
        <taxon>Actinomycetota</taxon>
        <taxon>Actinomycetes</taxon>
        <taxon>Mycobacteriales</taxon>
        <taxon>Corynebacteriaceae</taxon>
        <taxon>Corynebacterium</taxon>
    </lineage>
</organism>
<dbReference type="Proteomes" id="UP000269019">
    <property type="component" value="Chromosome"/>
</dbReference>
<keyword evidence="2" id="KW-1185">Reference proteome</keyword>
<name>A0A3G6J953_9CORY</name>
<accession>A0A3G6J953</accession>
<keyword evidence="1" id="KW-0255">Endonuclease</keyword>
<dbReference type="OrthoDB" id="9806692at2"/>
<keyword evidence="1" id="KW-0378">Hydrolase</keyword>
<protein>
    <submittedName>
        <fullName evidence="1">Eco47II restriction endonuclease</fullName>
    </submittedName>
</protein>
<evidence type="ECO:0000313" key="1">
    <source>
        <dbReference type="EMBL" id="AZA14655.1"/>
    </source>
</evidence>
<dbReference type="GO" id="GO:0009307">
    <property type="term" value="P:DNA restriction-modification system"/>
    <property type="evidence" value="ECO:0007669"/>
    <property type="project" value="InterPro"/>
</dbReference>